<feature type="transmembrane region" description="Helical" evidence="7">
    <location>
        <begin position="401"/>
        <end position="418"/>
    </location>
</feature>
<gene>
    <name evidence="9" type="ORF">FEZ63_16390</name>
</gene>
<feature type="transmembrane region" description="Helical" evidence="7">
    <location>
        <begin position="681"/>
        <end position="706"/>
    </location>
</feature>
<dbReference type="GO" id="GO:0005886">
    <property type="term" value="C:plasma membrane"/>
    <property type="evidence" value="ECO:0007669"/>
    <property type="project" value="UniProtKB-SubCell"/>
</dbReference>
<feature type="transmembrane region" description="Helical" evidence="7">
    <location>
        <begin position="294"/>
        <end position="321"/>
    </location>
</feature>
<evidence type="ECO:0000256" key="3">
    <source>
        <dbReference type="ARBA" id="ARBA00022475"/>
    </source>
</evidence>
<feature type="transmembrane region" description="Helical" evidence="7">
    <location>
        <begin position="550"/>
        <end position="570"/>
    </location>
</feature>
<dbReference type="PANTHER" id="PTHR30183:SF7">
    <property type="entry name" value="FERRIC TRANSPORT SYSTEM PERMEASE PROTEIN FBPB 1-RELATED"/>
    <property type="match status" value="1"/>
</dbReference>
<dbReference type="RefSeq" id="WP_150946398.1">
    <property type="nucleotide sequence ID" value="NZ_VCMV01000025.1"/>
</dbReference>
<evidence type="ECO:0000256" key="1">
    <source>
        <dbReference type="ARBA" id="ARBA00004651"/>
    </source>
</evidence>
<comment type="caution">
    <text evidence="9">The sequence shown here is derived from an EMBL/GenBank/DDBJ whole genome shotgun (WGS) entry which is preliminary data.</text>
</comment>
<feature type="transmembrane region" description="Helical" evidence="7">
    <location>
        <begin position="342"/>
        <end position="364"/>
    </location>
</feature>
<dbReference type="InterPro" id="IPR000515">
    <property type="entry name" value="MetI-like"/>
</dbReference>
<evidence type="ECO:0000256" key="6">
    <source>
        <dbReference type="ARBA" id="ARBA00023136"/>
    </source>
</evidence>
<organism evidence="9 10">
    <name type="scientific">Microvirga brassicacearum</name>
    <dbReference type="NCBI Taxonomy" id="2580413"/>
    <lineage>
        <taxon>Bacteria</taxon>
        <taxon>Pseudomonadati</taxon>
        <taxon>Pseudomonadota</taxon>
        <taxon>Alphaproteobacteria</taxon>
        <taxon>Hyphomicrobiales</taxon>
        <taxon>Methylobacteriaceae</taxon>
        <taxon>Microvirga</taxon>
    </lineage>
</organism>
<feature type="transmembrane region" description="Helical" evidence="7">
    <location>
        <begin position="35"/>
        <end position="57"/>
    </location>
</feature>
<dbReference type="PROSITE" id="PS50928">
    <property type="entry name" value="ABC_TM1"/>
    <property type="match status" value="2"/>
</dbReference>
<feature type="transmembrane region" description="Helical" evidence="7">
    <location>
        <begin position="252"/>
        <end position="274"/>
    </location>
</feature>
<dbReference type="EMBL" id="VCMV01000025">
    <property type="protein sequence ID" value="KAB0266004.1"/>
    <property type="molecule type" value="Genomic_DNA"/>
</dbReference>
<dbReference type="Proteomes" id="UP000325684">
    <property type="component" value="Unassembled WGS sequence"/>
</dbReference>
<keyword evidence="6 7" id="KW-0472">Membrane</keyword>
<evidence type="ECO:0000256" key="7">
    <source>
        <dbReference type="RuleBase" id="RU363032"/>
    </source>
</evidence>
<protein>
    <submittedName>
        <fullName evidence="9">Iron ABC transporter permease</fullName>
    </submittedName>
</protein>
<feature type="transmembrane region" description="Helical" evidence="7">
    <location>
        <begin position="518"/>
        <end position="538"/>
    </location>
</feature>
<dbReference type="SUPFAM" id="SSF161098">
    <property type="entry name" value="MetI-like"/>
    <property type="match status" value="2"/>
</dbReference>
<accession>A0A5N3P8E1</accession>
<evidence type="ECO:0000256" key="4">
    <source>
        <dbReference type="ARBA" id="ARBA00022692"/>
    </source>
</evidence>
<evidence type="ECO:0000313" key="10">
    <source>
        <dbReference type="Proteomes" id="UP000325684"/>
    </source>
</evidence>
<feature type="transmembrane region" description="Helical" evidence="7">
    <location>
        <begin position="5"/>
        <end position="23"/>
    </location>
</feature>
<evidence type="ECO:0000259" key="8">
    <source>
        <dbReference type="PROSITE" id="PS50928"/>
    </source>
</evidence>
<keyword evidence="2 7" id="KW-0813">Transport</keyword>
<dbReference type="PANTHER" id="PTHR30183">
    <property type="entry name" value="MOLYBDENUM TRANSPORT SYSTEM PERMEASE PROTEIN MODB"/>
    <property type="match status" value="1"/>
</dbReference>
<sequence>MARATLGWIVLSWVGFALLPWYGFDSGFAPGLGDYFIGGSGLVLGLKGAWWLLPIVVPLLMTLRPVAPGASASHSDWLVAAGVAGLALIVIQGFTIGLNGWTMDFLKAIFGEPGPRQEGMGYGAALTATAFLIILCHGLAARGWCRGDAFVTSSIGVVIALIAVFVFFPVSTILASAFGDDRGNFAPAQFVVKFFDHSIWGLDCLKGDLRCGVAWNTLFLGVLVAFGTTALGLSFALIATRTSFRYKKLLRVMSVLPIITPPFVIGLALILLFGRSGAASALLFDWFGVPRSRWIYGLPGVFIAQLLAFTPIAFLVLIGVVQGISPTLEEASQTLRAKSWTTFLMVTLPLMRPGLANAFLLGFVESLADFGNPLVLGGNFEVLSTKIFFAVVGAQQDQGRAAVLSIILLAFTLGAFWLQHAWLGKKVYTTVTGKGDSGIPLPLPRRVALASYLTAIPWALFTVIVYAIILIGGFVRSMGRDYSPTFDHYLTAFRIERSEWGIYFSGSAWDSFFATMKVAAISAPLTAAIGILTAYLLTRQRFQGQRLFEFGTLLSFAIPGTVVGVSYILAFNVPPIEITGTGFILVMCFVFRNMPVGVRSGIATLSQIDKSLDEASLTLGARSATTMRRIVLPLLRPAIVASLVYSFVRAMTAVSAVIFLVTAEYNMATAYIVGRVEAGEFGLAIAYSTVLIIVMLIAITMIQLVVGERRLGRRTASANAPALAVQAIP</sequence>
<evidence type="ECO:0000256" key="2">
    <source>
        <dbReference type="ARBA" id="ARBA00022448"/>
    </source>
</evidence>
<dbReference type="InterPro" id="IPR035906">
    <property type="entry name" value="MetI-like_sf"/>
</dbReference>
<comment type="subcellular location">
    <subcellularLocation>
        <location evidence="1 7">Cell membrane</location>
        <topology evidence="1 7">Multi-pass membrane protein</topology>
    </subcellularLocation>
</comment>
<dbReference type="CDD" id="cd06261">
    <property type="entry name" value="TM_PBP2"/>
    <property type="match status" value="2"/>
</dbReference>
<dbReference type="AlphaFoldDB" id="A0A5N3P8E1"/>
<keyword evidence="10" id="KW-1185">Reference proteome</keyword>
<dbReference type="OrthoDB" id="27542at2"/>
<evidence type="ECO:0000256" key="5">
    <source>
        <dbReference type="ARBA" id="ARBA00022989"/>
    </source>
</evidence>
<feature type="transmembrane region" description="Helical" evidence="7">
    <location>
        <begin position="218"/>
        <end position="240"/>
    </location>
</feature>
<keyword evidence="4 7" id="KW-0812">Transmembrane</keyword>
<dbReference type="GO" id="GO:0055085">
    <property type="term" value="P:transmembrane transport"/>
    <property type="evidence" value="ECO:0007669"/>
    <property type="project" value="InterPro"/>
</dbReference>
<feature type="transmembrane region" description="Helical" evidence="7">
    <location>
        <begin position="77"/>
        <end position="101"/>
    </location>
</feature>
<proteinExistence type="inferred from homology"/>
<reference evidence="9 10" key="1">
    <citation type="journal article" date="2019" name="Microorganisms">
        <title>Genome Insights into the Novel Species Microvirga brassicacearum, a Rapeseed Endophyte with Biotechnological Potential.</title>
        <authorList>
            <person name="Jimenez-Gomez A."/>
            <person name="Saati-Santamaria Z."/>
            <person name="Igual J.M."/>
            <person name="Rivas R."/>
            <person name="Mateos P.F."/>
            <person name="Garcia-Fraile P."/>
        </authorList>
    </citation>
    <scope>NUCLEOTIDE SEQUENCE [LARGE SCALE GENOMIC DNA]</scope>
    <source>
        <strain evidence="9 10">CDVBN77</strain>
    </source>
</reference>
<feature type="transmembrane region" description="Helical" evidence="7">
    <location>
        <begin position="121"/>
        <end position="141"/>
    </location>
</feature>
<feature type="domain" description="ABC transmembrane type-1" evidence="8">
    <location>
        <begin position="214"/>
        <end position="419"/>
    </location>
</feature>
<keyword evidence="3" id="KW-1003">Cell membrane</keyword>
<feature type="transmembrane region" description="Helical" evidence="7">
    <location>
        <begin position="449"/>
        <end position="475"/>
    </location>
</feature>
<keyword evidence="5 7" id="KW-1133">Transmembrane helix</keyword>
<feature type="transmembrane region" description="Helical" evidence="7">
    <location>
        <begin position="576"/>
        <end position="594"/>
    </location>
</feature>
<feature type="transmembrane region" description="Helical" evidence="7">
    <location>
        <begin position="153"/>
        <end position="178"/>
    </location>
</feature>
<dbReference type="Gene3D" id="1.10.3720.10">
    <property type="entry name" value="MetI-like"/>
    <property type="match status" value="2"/>
</dbReference>
<dbReference type="Pfam" id="PF00528">
    <property type="entry name" value="BPD_transp_1"/>
    <property type="match status" value="2"/>
</dbReference>
<name>A0A5N3P8E1_9HYPH</name>
<evidence type="ECO:0000313" key="9">
    <source>
        <dbReference type="EMBL" id="KAB0266004.1"/>
    </source>
</evidence>
<feature type="domain" description="ABC transmembrane type-1" evidence="8">
    <location>
        <begin position="512"/>
        <end position="702"/>
    </location>
</feature>
<comment type="similarity">
    <text evidence="7">Belongs to the binding-protein-dependent transport system permease family.</text>
</comment>